<dbReference type="PANTHER" id="PTHR38040">
    <property type="entry name" value="UBIQUINONE BIOSYNTHESIS ACCESSORY FACTOR UBIK"/>
    <property type="match status" value="1"/>
</dbReference>
<proteinExistence type="inferred from homology"/>
<comment type="function">
    <text evidence="1">Required for efficient ubiquinone (coenzyme Q) biosynthesis. UbiK is probably an accessory factor of Ubi enzymes and facilitates ubiquinone biosynthesis by acting as an assembly factor, a targeting factor, or both.</text>
</comment>
<keyword evidence="1" id="KW-0831">Ubiquinone biosynthesis</keyword>
<dbReference type="PANTHER" id="PTHR38040:SF1">
    <property type="entry name" value="UBIQUINONE BIOSYNTHESIS ACCESSORY FACTOR UBIK"/>
    <property type="match status" value="1"/>
</dbReference>
<feature type="coiled-coil region" evidence="1">
    <location>
        <begin position="58"/>
        <end position="85"/>
    </location>
</feature>
<accession>A0A1H6F735</accession>
<comment type="similarity">
    <text evidence="1">Belongs to the UbiK family.</text>
</comment>
<name>A0A1H6F735_9GAMM</name>
<dbReference type="InterPro" id="IPR007475">
    <property type="entry name" value="UbiK"/>
</dbReference>
<keyword evidence="1" id="KW-0963">Cytoplasm</keyword>
<comment type="pathway">
    <text evidence="1">Cofactor biosynthesis; ubiquinone biosynthesis.</text>
</comment>
<gene>
    <name evidence="1" type="primary">ubiK</name>
    <name evidence="2" type="ORF">MBHS_00706</name>
</gene>
<dbReference type="GO" id="GO:0005829">
    <property type="term" value="C:cytosol"/>
    <property type="evidence" value="ECO:0007669"/>
    <property type="project" value="TreeGrafter"/>
</dbReference>
<dbReference type="UniPathway" id="UPA00232"/>
<sequence>MKSPEFESFFKQFNDVLPRDPLGLKADFEKNLRAAMQTAFNKMNLVSREEFDVQAAVLLRTREKLEALEAKVTALEVRLQAQDEEEQRRRSAFG</sequence>
<organism evidence="2 3">
    <name type="scientific">Candidatus Venteria ishoeyi</name>
    <dbReference type="NCBI Taxonomy" id="1899563"/>
    <lineage>
        <taxon>Bacteria</taxon>
        <taxon>Pseudomonadati</taxon>
        <taxon>Pseudomonadota</taxon>
        <taxon>Gammaproteobacteria</taxon>
        <taxon>Thiotrichales</taxon>
        <taxon>Thiotrichaceae</taxon>
        <taxon>Venteria</taxon>
    </lineage>
</organism>
<keyword evidence="3" id="KW-1185">Reference proteome</keyword>
<dbReference type="GO" id="GO:0006744">
    <property type="term" value="P:ubiquinone biosynthetic process"/>
    <property type="evidence" value="ECO:0007669"/>
    <property type="project" value="UniProtKB-UniRule"/>
</dbReference>
<dbReference type="HAMAP" id="MF_02216">
    <property type="entry name" value="UbiK"/>
    <property type="match status" value="1"/>
</dbReference>
<protein>
    <recommendedName>
        <fullName evidence="1">Ubiquinone biosynthesis accessory factor UbiK</fullName>
    </recommendedName>
</protein>
<evidence type="ECO:0000256" key="1">
    <source>
        <dbReference type="HAMAP-Rule" id="MF_02216"/>
    </source>
</evidence>
<evidence type="ECO:0000313" key="3">
    <source>
        <dbReference type="Proteomes" id="UP000236724"/>
    </source>
</evidence>
<comment type="subcellular location">
    <subcellularLocation>
        <location evidence="1">Cytoplasm</location>
    </subcellularLocation>
</comment>
<dbReference type="EMBL" id="FMSV02000127">
    <property type="protein sequence ID" value="SEH04854.1"/>
    <property type="molecule type" value="Genomic_DNA"/>
</dbReference>
<reference evidence="2 3" key="1">
    <citation type="submission" date="2016-10" db="EMBL/GenBank/DDBJ databases">
        <authorList>
            <person name="de Groot N.N."/>
        </authorList>
    </citation>
    <scope>NUCLEOTIDE SEQUENCE [LARGE SCALE GENOMIC DNA]</scope>
    <source>
        <strain evidence="2">MBHS1</strain>
    </source>
</reference>
<dbReference type="Pfam" id="PF04380">
    <property type="entry name" value="BMFP"/>
    <property type="match status" value="1"/>
</dbReference>
<evidence type="ECO:0000313" key="2">
    <source>
        <dbReference type="EMBL" id="SEH04854.1"/>
    </source>
</evidence>
<keyword evidence="1" id="KW-0175">Coiled coil</keyword>
<dbReference type="AlphaFoldDB" id="A0A1H6F735"/>
<dbReference type="Proteomes" id="UP000236724">
    <property type="component" value="Unassembled WGS sequence"/>
</dbReference>